<proteinExistence type="predicted"/>
<sequence length="161" mass="18006">MMPRACSICNHPQRDEIDQAIVSGEKYRSISQRFDVSEAAIGRHKKHISAAIVDAERQKAVSGTAKMLKELSRGFDSLARAANRAEEEGDDRRMAYLWKTAGDLAKPLLQIAGDLPGDGTTINIYQAPQWLKIQAVIFRELQPYPDIRVRLAEALKEVEDS</sequence>
<gene>
    <name evidence="1" type="ORF">ASZ90_011002</name>
</gene>
<dbReference type="EMBL" id="LNQE01001305">
    <property type="protein sequence ID" value="KUG19292.1"/>
    <property type="molecule type" value="Genomic_DNA"/>
</dbReference>
<comment type="caution">
    <text evidence="1">The sequence shown here is derived from an EMBL/GenBank/DDBJ whole genome shotgun (WGS) entry which is preliminary data.</text>
</comment>
<name>A0A0W8FEJ5_9ZZZZ</name>
<accession>A0A0W8FEJ5</accession>
<organism evidence="1">
    <name type="scientific">hydrocarbon metagenome</name>
    <dbReference type="NCBI Taxonomy" id="938273"/>
    <lineage>
        <taxon>unclassified sequences</taxon>
        <taxon>metagenomes</taxon>
        <taxon>ecological metagenomes</taxon>
    </lineage>
</organism>
<protein>
    <submittedName>
        <fullName evidence="1">Uncharacterized protein</fullName>
    </submittedName>
</protein>
<evidence type="ECO:0000313" key="1">
    <source>
        <dbReference type="EMBL" id="KUG19292.1"/>
    </source>
</evidence>
<reference evidence="1" key="1">
    <citation type="journal article" date="2015" name="Proc. Natl. Acad. Sci. U.S.A.">
        <title>Networks of energetic and metabolic interactions define dynamics in microbial communities.</title>
        <authorList>
            <person name="Embree M."/>
            <person name="Liu J.K."/>
            <person name="Al-Bassam M.M."/>
            <person name="Zengler K."/>
        </authorList>
    </citation>
    <scope>NUCLEOTIDE SEQUENCE</scope>
</reference>
<dbReference type="AlphaFoldDB" id="A0A0W8FEJ5"/>